<feature type="compositionally biased region" description="Low complexity" evidence="1">
    <location>
        <begin position="14"/>
        <end position="26"/>
    </location>
</feature>
<reference evidence="3 4" key="1">
    <citation type="submission" date="2020-11" db="EMBL/GenBank/DDBJ databases">
        <title>Treponema Peruensis nv. sp., first commensal Treponema isolated from human feces.</title>
        <authorList>
            <person name="Belkhou C."/>
            <person name="Raes J."/>
        </authorList>
    </citation>
    <scope>NUCLEOTIDE SEQUENCE [LARGE SCALE GENOMIC DNA]</scope>
    <source>
        <strain evidence="3 4">RCC2812</strain>
    </source>
</reference>
<sequence length="185" mass="20869">MNFGDILNQWDNSQVQKKPVQKGPQVSHKKANAPTAEEKAAAKQGYTYEQIMEADSKRRANPMDVWLNRYGTVDKDKIADDAAQSEKMHSLEYLKSLRPEAVLDLHQLTRDEAWERLSGFVTDCCRRNLHKILIIHGKGNHSHGSDPVLGPMVKTFIEQDRRLGTSGHPDRNNGGNGATWVIIKN</sequence>
<evidence type="ECO:0000313" key="4">
    <source>
        <dbReference type="Proteomes" id="UP000595224"/>
    </source>
</evidence>
<dbReference type="InterPro" id="IPR036063">
    <property type="entry name" value="Smr_dom_sf"/>
</dbReference>
<dbReference type="RefSeq" id="WP_177527234.1">
    <property type="nucleotide sequence ID" value="NZ_CBCSHE010000010.1"/>
</dbReference>
<dbReference type="PANTHER" id="PTHR35562:SF2">
    <property type="entry name" value="DNA ENDONUCLEASE SMRA-RELATED"/>
    <property type="match status" value="1"/>
</dbReference>
<feature type="domain" description="Smr" evidence="2">
    <location>
        <begin position="103"/>
        <end position="184"/>
    </location>
</feature>
<dbReference type="EMBL" id="CP064936">
    <property type="protein sequence ID" value="QQA01493.1"/>
    <property type="molecule type" value="Genomic_DNA"/>
</dbReference>
<name>A0A7T3RE85_9SPIR</name>
<dbReference type="PROSITE" id="PS50828">
    <property type="entry name" value="SMR"/>
    <property type="match status" value="1"/>
</dbReference>
<dbReference type="Pfam" id="PF01713">
    <property type="entry name" value="Smr"/>
    <property type="match status" value="1"/>
</dbReference>
<dbReference type="Gene3D" id="3.30.1370.110">
    <property type="match status" value="1"/>
</dbReference>
<dbReference type="KEGG" id="tper:IWA51_02430"/>
<gene>
    <name evidence="3" type="ORF">IWA51_02430</name>
</gene>
<feature type="region of interest" description="Disordered" evidence="1">
    <location>
        <begin position="10"/>
        <end position="41"/>
    </location>
</feature>
<dbReference type="PANTHER" id="PTHR35562">
    <property type="entry name" value="DNA ENDONUCLEASE SMRA-RELATED"/>
    <property type="match status" value="1"/>
</dbReference>
<dbReference type="SUPFAM" id="SSF160443">
    <property type="entry name" value="SMR domain-like"/>
    <property type="match status" value="1"/>
</dbReference>
<evidence type="ECO:0000256" key="1">
    <source>
        <dbReference type="SAM" id="MobiDB-lite"/>
    </source>
</evidence>
<dbReference type="AlphaFoldDB" id="A0A7T3RE85"/>
<protein>
    <submittedName>
        <fullName evidence="3">Smr/MutS family protein</fullName>
    </submittedName>
</protein>
<proteinExistence type="predicted"/>
<accession>A0A7T3RE85</accession>
<dbReference type="Proteomes" id="UP000595224">
    <property type="component" value="Chromosome"/>
</dbReference>
<keyword evidence="4" id="KW-1185">Reference proteome</keyword>
<dbReference type="InterPro" id="IPR002625">
    <property type="entry name" value="Smr_dom"/>
</dbReference>
<dbReference type="SMART" id="SM00463">
    <property type="entry name" value="SMR"/>
    <property type="match status" value="1"/>
</dbReference>
<evidence type="ECO:0000259" key="2">
    <source>
        <dbReference type="PROSITE" id="PS50828"/>
    </source>
</evidence>
<organism evidence="3 4">
    <name type="scientific">Treponema peruense</name>
    <dbReference type="NCBI Taxonomy" id="2787628"/>
    <lineage>
        <taxon>Bacteria</taxon>
        <taxon>Pseudomonadati</taxon>
        <taxon>Spirochaetota</taxon>
        <taxon>Spirochaetia</taxon>
        <taxon>Spirochaetales</taxon>
        <taxon>Treponemataceae</taxon>
        <taxon>Treponema</taxon>
    </lineage>
</organism>
<evidence type="ECO:0000313" key="3">
    <source>
        <dbReference type="EMBL" id="QQA01493.1"/>
    </source>
</evidence>